<dbReference type="eggNOG" id="COG3012">
    <property type="taxonomic scope" value="Bacteria"/>
</dbReference>
<comment type="caution">
    <text evidence="1">The sequence shown here is derived from an EMBL/GenBank/DDBJ whole genome shotgun (WGS) entry which is preliminary data.</text>
</comment>
<keyword evidence="2" id="KW-1185">Reference proteome</keyword>
<dbReference type="InParanoid" id="F7Q1U8"/>
<evidence type="ECO:0000313" key="1">
    <source>
        <dbReference type="EMBL" id="ERJ12241.1"/>
    </source>
</evidence>
<accession>F7Q1U8</accession>
<sequence length="142" mass="16284">MNEKLSDIIIEMIEPYHSGEKDEIELLMLFAQCAWNVDLLPEAHKEKAIRDVLNVFEEVDQEDMLELIDLFKLYKKSNHADDERFILDYQVVAAGENPVIKVRSQPVSELKKAKNPNMNKTKVGRNEPCPCGSGKKYKKCCG</sequence>
<dbReference type="Pfam" id="PF02810">
    <property type="entry name" value="SEC-C"/>
    <property type="match status" value="1"/>
</dbReference>
<dbReference type="Gene3D" id="3.10.450.50">
    <property type="match status" value="1"/>
</dbReference>
<reference evidence="1 2" key="1">
    <citation type="journal article" date="2011" name="J. Bacteriol.">
        <title>Genome sequence of Haloplasma contractile, an unusual contractile bacterium from a deep-sea anoxic brine lake.</title>
        <authorList>
            <person name="Antunes A."/>
            <person name="Alam I."/>
            <person name="El Dorry H."/>
            <person name="Siam R."/>
            <person name="Robertson A."/>
            <person name="Bajic V.B."/>
            <person name="Stingl U."/>
        </authorList>
    </citation>
    <scope>NUCLEOTIDE SEQUENCE [LARGE SCALE GENOMIC DNA]</scope>
    <source>
        <strain evidence="1 2">SSD-17B</strain>
    </source>
</reference>
<reference evidence="1 2" key="2">
    <citation type="journal article" date="2013" name="PLoS ONE">
        <title>INDIGO - INtegrated Data Warehouse of MIcrobial GenOmes with Examples from the Red Sea Extremophiles.</title>
        <authorList>
            <person name="Alam I."/>
            <person name="Antunes A."/>
            <person name="Kamau A.A."/>
            <person name="Ba Alawi W."/>
            <person name="Kalkatawi M."/>
            <person name="Stingl U."/>
            <person name="Bajic V.B."/>
        </authorList>
    </citation>
    <scope>NUCLEOTIDE SEQUENCE [LARGE SCALE GENOMIC DNA]</scope>
    <source>
        <strain evidence="1 2">SSD-17B</strain>
    </source>
</reference>
<name>F7Q1U8_9MOLU</name>
<dbReference type="STRING" id="1033810.HLPCO_001768"/>
<dbReference type="InterPro" id="IPR004027">
    <property type="entry name" value="SEC_C_motif"/>
</dbReference>
<organism evidence="1 2">
    <name type="scientific">Haloplasma contractile SSD-17B</name>
    <dbReference type="NCBI Taxonomy" id="1033810"/>
    <lineage>
        <taxon>Bacteria</taxon>
        <taxon>Bacillati</taxon>
        <taxon>Mycoplasmatota</taxon>
        <taxon>Mollicutes</taxon>
        <taxon>Haloplasmatales</taxon>
        <taxon>Haloplasmataceae</taxon>
        <taxon>Haloplasma</taxon>
    </lineage>
</organism>
<gene>
    <name evidence="1" type="ORF">HLPCO_001768</name>
</gene>
<dbReference type="AlphaFoldDB" id="F7Q1U8"/>
<proteinExistence type="predicted"/>
<evidence type="ECO:0000313" key="2">
    <source>
        <dbReference type="Proteomes" id="UP000005707"/>
    </source>
</evidence>
<dbReference type="EMBL" id="AFNU02000005">
    <property type="protein sequence ID" value="ERJ12241.1"/>
    <property type="molecule type" value="Genomic_DNA"/>
</dbReference>
<protein>
    <submittedName>
        <fullName evidence="1">SECA protein</fullName>
    </submittedName>
</protein>
<dbReference type="Proteomes" id="UP000005707">
    <property type="component" value="Unassembled WGS sequence"/>
</dbReference>
<dbReference type="SUPFAM" id="SSF103642">
    <property type="entry name" value="Sec-C motif"/>
    <property type="match status" value="1"/>
</dbReference>